<dbReference type="GO" id="GO:0016020">
    <property type="term" value="C:membrane"/>
    <property type="evidence" value="ECO:0007669"/>
    <property type="project" value="UniProtKB-SubCell"/>
</dbReference>
<keyword evidence="3" id="KW-1133">Transmembrane helix</keyword>
<sequence>MHLLVICMLLVPYAANARLQKTGLERVTVFHTAKGNFTWPYREQVAVIEGNITLGGLMMVHERDERLICGKIMPQGGLQATEMMIFTVRKINAMDLIPGVRLGVRIKDDCDRDIYGLEQSVDFIRAQTSEGGKTYSNNIFTASATCDTKSRVSDKVLYLWASEAEGEVVYNED</sequence>
<dbReference type="InterPro" id="IPR050726">
    <property type="entry name" value="mGluR"/>
</dbReference>
<accession>R7U7W2</accession>
<gene>
    <name evidence="8" type="ORF">CAPTEDRAFT_202415</name>
</gene>
<dbReference type="Proteomes" id="UP000014760">
    <property type="component" value="Unassembled WGS sequence"/>
</dbReference>
<dbReference type="PRINTS" id="PR00248">
    <property type="entry name" value="GPCRMGR"/>
</dbReference>
<name>R7U7W2_CAPTE</name>
<keyword evidence="10" id="KW-1185">Reference proteome</keyword>
<dbReference type="HOGENOM" id="CLU_1549097_0_0_1"/>
<dbReference type="Gene3D" id="3.40.50.2300">
    <property type="match status" value="1"/>
</dbReference>
<dbReference type="InterPro" id="IPR000337">
    <property type="entry name" value="GPCR_3"/>
</dbReference>
<dbReference type="InterPro" id="IPR028082">
    <property type="entry name" value="Peripla_BP_I"/>
</dbReference>
<evidence type="ECO:0000256" key="7">
    <source>
        <dbReference type="SAM" id="SignalP"/>
    </source>
</evidence>
<evidence type="ECO:0000256" key="4">
    <source>
        <dbReference type="ARBA" id="ARBA00023136"/>
    </source>
</evidence>
<reference evidence="9" key="3">
    <citation type="submission" date="2015-06" db="UniProtKB">
        <authorList>
            <consortium name="EnsemblMetazoa"/>
        </authorList>
    </citation>
    <scope>IDENTIFICATION</scope>
</reference>
<keyword evidence="6" id="KW-0325">Glycoprotein</keyword>
<evidence type="ECO:0000256" key="2">
    <source>
        <dbReference type="ARBA" id="ARBA00022692"/>
    </source>
</evidence>
<evidence type="ECO:0000313" key="10">
    <source>
        <dbReference type="Proteomes" id="UP000014760"/>
    </source>
</evidence>
<keyword evidence="2" id="KW-0812">Transmembrane</keyword>
<keyword evidence="7" id="KW-0732">Signal</keyword>
<protein>
    <submittedName>
        <fullName evidence="8 9">Uncharacterized protein</fullName>
    </submittedName>
</protein>
<dbReference type="AlphaFoldDB" id="R7U7W2"/>
<proteinExistence type="predicted"/>
<reference evidence="8 10" key="2">
    <citation type="journal article" date="2013" name="Nature">
        <title>Insights into bilaterian evolution from three spiralian genomes.</title>
        <authorList>
            <person name="Simakov O."/>
            <person name="Marletaz F."/>
            <person name="Cho S.J."/>
            <person name="Edsinger-Gonzales E."/>
            <person name="Havlak P."/>
            <person name="Hellsten U."/>
            <person name="Kuo D.H."/>
            <person name="Larsson T."/>
            <person name="Lv J."/>
            <person name="Arendt D."/>
            <person name="Savage R."/>
            <person name="Osoegawa K."/>
            <person name="de Jong P."/>
            <person name="Grimwood J."/>
            <person name="Chapman J.A."/>
            <person name="Shapiro H."/>
            <person name="Aerts A."/>
            <person name="Otillar R.P."/>
            <person name="Terry A.Y."/>
            <person name="Boore J.L."/>
            <person name="Grigoriev I.V."/>
            <person name="Lindberg D.R."/>
            <person name="Seaver E.C."/>
            <person name="Weisblat D.A."/>
            <person name="Putnam N.H."/>
            <person name="Rokhsar D.S."/>
        </authorList>
    </citation>
    <scope>NUCLEOTIDE SEQUENCE</scope>
    <source>
        <strain evidence="8 10">I ESC-2004</strain>
    </source>
</reference>
<dbReference type="GO" id="GO:0004930">
    <property type="term" value="F:G protein-coupled receptor activity"/>
    <property type="evidence" value="ECO:0007669"/>
    <property type="project" value="InterPro"/>
</dbReference>
<organism evidence="8">
    <name type="scientific">Capitella teleta</name>
    <name type="common">Polychaete worm</name>
    <dbReference type="NCBI Taxonomy" id="283909"/>
    <lineage>
        <taxon>Eukaryota</taxon>
        <taxon>Metazoa</taxon>
        <taxon>Spiralia</taxon>
        <taxon>Lophotrochozoa</taxon>
        <taxon>Annelida</taxon>
        <taxon>Polychaeta</taxon>
        <taxon>Sedentaria</taxon>
        <taxon>Scolecida</taxon>
        <taxon>Capitellidae</taxon>
        <taxon>Capitella</taxon>
    </lineage>
</organism>
<dbReference type="EnsemblMetazoa" id="CapteT202415">
    <property type="protein sequence ID" value="CapteP202415"/>
    <property type="gene ID" value="CapteG202415"/>
</dbReference>
<evidence type="ECO:0000313" key="8">
    <source>
        <dbReference type="EMBL" id="ELT99215.1"/>
    </source>
</evidence>
<dbReference type="SUPFAM" id="SSF53822">
    <property type="entry name" value="Periplasmic binding protein-like I"/>
    <property type="match status" value="1"/>
</dbReference>
<dbReference type="STRING" id="283909.R7U7W2"/>
<keyword evidence="4" id="KW-0472">Membrane</keyword>
<dbReference type="OrthoDB" id="425344at2759"/>
<dbReference type="EMBL" id="AMQN01010124">
    <property type="status" value="NOT_ANNOTATED_CDS"/>
    <property type="molecule type" value="Genomic_DNA"/>
</dbReference>
<evidence type="ECO:0000256" key="5">
    <source>
        <dbReference type="ARBA" id="ARBA00023170"/>
    </source>
</evidence>
<dbReference type="PANTHER" id="PTHR24060">
    <property type="entry name" value="METABOTROPIC GLUTAMATE RECEPTOR"/>
    <property type="match status" value="1"/>
</dbReference>
<feature type="chain" id="PRO_5008787741" evidence="7">
    <location>
        <begin position="18"/>
        <end position="173"/>
    </location>
</feature>
<evidence type="ECO:0000256" key="6">
    <source>
        <dbReference type="ARBA" id="ARBA00023180"/>
    </source>
</evidence>
<comment type="subcellular location">
    <subcellularLocation>
        <location evidence="1">Membrane</location>
        <topology evidence="1">Multi-pass membrane protein</topology>
    </subcellularLocation>
</comment>
<feature type="signal peptide" evidence="7">
    <location>
        <begin position="1"/>
        <end position="17"/>
    </location>
</feature>
<reference evidence="10" key="1">
    <citation type="submission" date="2012-12" db="EMBL/GenBank/DDBJ databases">
        <authorList>
            <person name="Hellsten U."/>
            <person name="Grimwood J."/>
            <person name="Chapman J.A."/>
            <person name="Shapiro H."/>
            <person name="Aerts A."/>
            <person name="Otillar R.P."/>
            <person name="Terry A.Y."/>
            <person name="Boore J.L."/>
            <person name="Simakov O."/>
            <person name="Marletaz F."/>
            <person name="Cho S.-J."/>
            <person name="Edsinger-Gonzales E."/>
            <person name="Havlak P."/>
            <person name="Kuo D.-H."/>
            <person name="Larsson T."/>
            <person name="Lv J."/>
            <person name="Arendt D."/>
            <person name="Savage R."/>
            <person name="Osoegawa K."/>
            <person name="de Jong P."/>
            <person name="Lindberg D.R."/>
            <person name="Seaver E.C."/>
            <person name="Weisblat D.A."/>
            <person name="Putnam N.H."/>
            <person name="Grigoriev I.V."/>
            <person name="Rokhsar D.S."/>
        </authorList>
    </citation>
    <scope>NUCLEOTIDE SEQUENCE</scope>
    <source>
        <strain evidence="10">I ESC-2004</strain>
    </source>
</reference>
<evidence type="ECO:0000256" key="1">
    <source>
        <dbReference type="ARBA" id="ARBA00004141"/>
    </source>
</evidence>
<evidence type="ECO:0000313" key="9">
    <source>
        <dbReference type="EnsemblMetazoa" id="CapteP202415"/>
    </source>
</evidence>
<dbReference type="EMBL" id="KB307090">
    <property type="protein sequence ID" value="ELT99215.1"/>
    <property type="molecule type" value="Genomic_DNA"/>
</dbReference>
<evidence type="ECO:0000256" key="3">
    <source>
        <dbReference type="ARBA" id="ARBA00022989"/>
    </source>
</evidence>
<keyword evidence="5" id="KW-0675">Receptor</keyword>